<dbReference type="GO" id="GO:0016301">
    <property type="term" value="F:kinase activity"/>
    <property type="evidence" value="ECO:0007669"/>
    <property type="project" value="UniProtKB-KW"/>
</dbReference>
<dbReference type="PROSITE" id="PS00107">
    <property type="entry name" value="PROTEIN_KINASE_ATP"/>
    <property type="match status" value="1"/>
</dbReference>
<dbReference type="GO" id="GO:0005524">
    <property type="term" value="F:ATP binding"/>
    <property type="evidence" value="ECO:0007669"/>
    <property type="project" value="UniProtKB-UniRule"/>
</dbReference>
<dbReference type="Proteomes" id="UP000685013">
    <property type="component" value="Chromosome 9"/>
</dbReference>
<gene>
    <name evidence="2" type="primary">CDKB2-1</name>
    <name evidence="2" type="ORF">SDJN03_13542</name>
</gene>
<name>A0AAV6N218_9ROSI</name>
<proteinExistence type="predicted"/>
<dbReference type="InterPro" id="IPR017441">
    <property type="entry name" value="Protein_kinase_ATP_BS"/>
</dbReference>
<organism evidence="2 3">
    <name type="scientific">Cucurbita argyrosperma subsp. sororia</name>
    <dbReference type="NCBI Taxonomy" id="37648"/>
    <lineage>
        <taxon>Eukaryota</taxon>
        <taxon>Viridiplantae</taxon>
        <taxon>Streptophyta</taxon>
        <taxon>Embryophyta</taxon>
        <taxon>Tracheophyta</taxon>
        <taxon>Spermatophyta</taxon>
        <taxon>Magnoliopsida</taxon>
        <taxon>eudicotyledons</taxon>
        <taxon>Gunneridae</taxon>
        <taxon>Pentapetalae</taxon>
        <taxon>rosids</taxon>
        <taxon>fabids</taxon>
        <taxon>Cucurbitales</taxon>
        <taxon>Cucurbitaceae</taxon>
        <taxon>Cucurbiteae</taxon>
        <taxon>Cucurbita</taxon>
    </lineage>
</organism>
<evidence type="ECO:0000313" key="2">
    <source>
        <dbReference type="EMBL" id="KAG6591196.1"/>
    </source>
</evidence>
<feature type="non-terminal residue" evidence="2">
    <location>
        <position position="1"/>
    </location>
</feature>
<keyword evidence="2" id="KW-0418">Kinase</keyword>
<evidence type="ECO:0000313" key="3">
    <source>
        <dbReference type="Proteomes" id="UP000685013"/>
    </source>
</evidence>
<comment type="caution">
    <text evidence="2">The sequence shown here is derived from an EMBL/GenBank/DDBJ whole genome shotgun (WGS) entry which is preliminary data.</text>
</comment>
<evidence type="ECO:0000256" key="1">
    <source>
        <dbReference type="PROSITE-ProRule" id="PRU10141"/>
    </source>
</evidence>
<protein>
    <submittedName>
        <fullName evidence="2">Cyclin-dependent kinase B2-1</fullName>
    </submittedName>
</protein>
<keyword evidence="1" id="KW-0067">ATP-binding</keyword>
<accession>A0AAV6N218</accession>
<dbReference type="EMBL" id="JAGKQH010000009">
    <property type="protein sequence ID" value="KAG6591196.1"/>
    <property type="molecule type" value="Genomic_DNA"/>
</dbReference>
<reference evidence="2 3" key="1">
    <citation type="journal article" date="2021" name="Hortic Res">
        <title>The domestication of Cucurbita argyrosperma as revealed by the genome of its wild relative.</title>
        <authorList>
            <person name="Barrera-Redondo J."/>
            <person name="Sanchez-de la Vega G."/>
            <person name="Aguirre-Liguori J.A."/>
            <person name="Castellanos-Morales G."/>
            <person name="Gutierrez-Guerrero Y.T."/>
            <person name="Aguirre-Dugua X."/>
            <person name="Aguirre-Planter E."/>
            <person name="Tenaillon M.I."/>
            <person name="Lira-Saade R."/>
            <person name="Eguiarte L.E."/>
        </authorList>
    </citation>
    <scope>NUCLEOTIDE SEQUENCE [LARGE SCALE GENOMIC DNA]</scope>
    <source>
        <strain evidence="2">JBR-2021</strain>
    </source>
</reference>
<sequence length="158" mass="18214">MDGFEKLEKVGEGTYGEVYRAREKATVKIVALKSHIVDYMHKTGAHTHQLNLYAQLSFEEVCRIEKDKVAMTIESVWNEKSLDEIESNSDKVQTSIGWTMIDPKAVDISDRLEDHEKEVEHSTMQERLDRELKGLDKKLEQDTSLTDAVLNEDLANFW</sequence>
<feature type="binding site" evidence="1">
    <location>
        <position position="33"/>
    </location>
    <ligand>
        <name>ATP</name>
        <dbReference type="ChEBI" id="CHEBI:30616"/>
    </ligand>
</feature>
<keyword evidence="1" id="KW-0547">Nucleotide-binding</keyword>
<keyword evidence="2" id="KW-0808">Transferase</keyword>
<keyword evidence="3" id="KW-1185">Reference proteome</keyword>
<dbReference type="AlphaFoldDB" id="A0AAV6N218"/>